<dbReference type="AlphaFoldDB" id="A0A250G8K5"/>
<protein>
    <submittedName>
        <fullName evidence="1">Uncharacterized protein</fullName>
    </submittedName>
</protein>
<proteinExistence type="predicted"/>
<gene>
    <name evidence="1" type="ORF">CGC56_10385</name>
</gene>
<name>A0A250G8K5_9FLAO</name>
<accession>A0A250G8K5</accession>
<sequence>MLIIKFVFFLKPKSLAKFHPEDFTLVINPFLLFTAYKRWAILQLFLYLAKFLNNKFVGHIQPPSAIFYATNL</sequence>
<dbReference type="Proteomes" id="UP000243136">
    <property type="component" value="Chromosome"/>
</dbReference>
<reference evidence="2" key="1">
    <citation type="submission" date="2017-06" db="EMBL/GenBank/DDBJ databases">
        <title>Capnocytophaga spp. assemblies.</title>
        <authorList>
            <person name="Gulvik C.A."/>
        </authorList>
    </citation>
    <scope>NUCLEOTIDE SEQUENCE [LARGE SCALE GENOMIC DNA]</scope>
    <source>
        <strain evidence="2">H5594</strain>
    </source>
</reference>
<evidence type="ECO:0000313" key="2">
    <source>
        <dbReference type="Proteomes" id="UP000243136"/>
    </source>
</evidence>
<organism evidence="1 2">
    <name type="scientific">Capnocytophaga canimorsus</name>
    <dbReference type="NCBI Taxonomy" id="28188"/>
    <lineage>
        <taxon>Bacteria</taxon>
        <taxon>Pseudomonadati</taxon>
        <taxon>Bacteroidota</taxon>
        <taxon>Flavobacteriia</taxon>
        <taxon>Flavobacteriales</taxon>
        <taxon>Flavobacteriaceae</taxon>
        <taxon>Capnocytophaga</taxon>
    </lineage>
</organism>
<evidence type="ECO:0000313" key="1">
    <source>
        <dbReference type="EMBL" id="ATA92527.1"/>
    </source>
</evidence>
<dbReference type="EMBL" id="CP022388">
    <property type="protein sequence ID" value="ATA92527.1"/>
    <property type="molecule type" value="Genomic_DNA"/>
</dbReference>